<dbReference type="AlphaFoldDB" id="A0A0B5FQA5"/>
<keyword evidence="1" id="KW-0697">Rotamase</keyword>
<dbReference type="PROSITE" id="PS01096">
    <property type="entry name" value="PPIC_PPIASE_1"/>
    <property type="match status" value="1"/>
</dbReference>
<dbReference type="Gene3D" id="3.10.50.40">
    <property type="match status" value="1"/>
</dbReference>
<evidence type="ECO:0000313" key="3">
    <source>
        <dbReference type="EMBL" id="AJF06270.1"/>
    </source>
</evidence>
<sequence length="291" mass="33423">MNDVVAKINEKPVSRSELDSTMQVYAMQMHQKPVEQLTPDQQKEIRELSLEKLIARELIFQAALAQGVVAEEAAVEEEKRKLIANYESEEKFYETLQRAGMTPEFYHRMIRQDLTVNLMSAEKLKDLPDPPRESIEKIYSTYPDKMVEPERVRARHILIAGAEDNREQARQRLDAIKGRVTAGNFAKLARENSDCPSAQAGGDLGYFSRGQMVEPFEQAAFSQPTGEVGEVVETPYGYHLILVQDKVAERKMPFEEAEDKIREFLKEEASVKELEKWVKELRQEAKIEVFD</sequence>
<gene>
    <name evidence="3" type="ORF">GSUB_06450</name>
</gene>
<dbReference type="Pfam" id="PF13616">
    <property type="entry name" value="Rotamase_3"/>
    <property type="match status" value="1"/>
</dbReference>
<name>A0A0B5FQA5_9BACT</name>
<dbReference type="PROSITE" id="PS50198">
    <property type="entry name" value="PPIC_PPIASE_2"/>
    <property type="match status" value="1"/>
</dbReference>
<dbReference type="PANTHER" id="PTHR47245:SF2">
    <property type="entry name" value="PEPTIDYL-PROLYL CIS-TRANS ISOMERASE HP_0175-RELATED"/>
    <property type="match status" value="1"/>
</dbReference>
<keyword evidence="4" id="KW-1185">Reference proteome</keyword>
<dbReference type="GO" id="GO:0003755">
    <property type="term" value="F:peptidyl-prolyl cis-trans isomerase activity"/>
    <property type="evidence" value="ECO:0007669"/>
    <property type="project" value="UniProtKB-KW"/>
</dbReference>
<organism evidence="3 4">
    <name type="scientific">Geoalkalibacter subterraneus</name>
    <dbReference type="NCBI Taxonomy" id="483547"/>
    <lineage>
        <taxon>Bacteria</taxon>
        <taxon>Pseudomonadati</taxon>
        <taxon>Thermodesulfobacteriota</taxon>
        <taxon>Desulfuromonadia</taxon>
        <taxon>Desulfuromonadales</taxon>
        <taxon>Geoalkalibacteraceae</taxon>
        <taxon>Geoalkalibacter</taxon>
    </lineage>
</organism>
<accession>A0A0B5FQA5</accession>
<feature type="domain" description="PpiC" evidence="2">
    <location>
        <begin position="149"/>
        <end position="245"/>
    </location>
</feature>
<evidence type="ECO:0000256" key="1">
    <source>
        <dbReference type="PROSITE-ProRule" id="PRU00278"/>
    </source>
</evidence>
<dbReference type="EMBL" id="CP010311">
    <property type="protein sequence ID" value="AJF06270.1"/>
    <property type="molecule type" value="Genomic_DNA"/>
</dbReference>
<dbReference type="SUPFAM" id="SSF109998">
    <property type="entry name" value="Triger factor/SurA peptide-binding domain-like"/>
    <property type="match status" value="1"/>
</dbReference>
<dbReference type="InterPro" id="IPR023058">
    <property type="entry name" value="PPIase_PpiC_CS"/>
</dbReference>
<dbReference type="Gene3D" id="1.10.4030.10">
    <property type="entry name" value="Porin chaperone SurA, peptide-binding domain"/>
    <property type="match status" value="1"/>
</dbReference>
<dbReference type="InterPro" id="IPR046357">
    <property type="entry name" value="PPIase_dom_sf"/>
</dbReference>
<dbReference type="KEGG" id="gsb:GSUB_06450"/>
<evidence type="ECO:0000259" key="2">
    <source>
        <dbReference type="PROSITE" id="PS50198"/>
    </source>
</evidence>
<reference evidence="3 4" key="1">
    <citation type="journal article" date="2015" name="Genome Announc.">
        <title>Genomes of Geoalkalibacter ferrihydriticus Z-0531T and Geoalkalibacter subterraneus Red1T, Two Haloalkaliphilic Metal-Reducing Deltaproteobacteria.</title>
        <authorList>
            <person name="Badalamenti J.P."/>
            <person name="Krajmalnik-Brown R."/>
            <person name="Torres C.I."/>
            <person name="Bond D.R."/>
        </authorList>
    </citation>
    <scope>NUCLEOTIDE SEQUENCE [LARGE SCALE GENOMIC DNA]</scope>
    <source>
        <strain evidence="3 4">Red1</strain>
    </source>
</reference>
<dbReference type="PANTHER" id="PTHR47245">
    <property type="entry name" value="PEPTIDYLPROLYL ISOMERASE"/>
    <property type="match status" value="1"/>
</dbReference>
<dbReference type="InterPro" id="IPR000297">
    <property type="entry name" value="PPIase_PpiC"/>
</dbReference>
<evidence type="ECO:0000313" key="4">
    <source>
        <dbReference type="Proteomes" id="UP000035036"/>
    </source>
</evidence>
<keyword evidence="1" id="KW-0413">Isomerase</keyword>
<protein>
    <recommendedName>
        <fullName evidence="2">PpiC domain-containing protein</fullName>
    </recommendedName>
</protein>
<dbReference type="SUPFAM" id="SSF54534">
    <property type="entry name" value="FKBP-like"/>
    <property type="match status" value="1"/>
</dbReference>
<dbReference type="HOGENOM" id="CLU_034646_5_3_7"/>
<dbReference type="STRING" id="483547.GSUB_06450"/>
<dbReference type="RefSeq" id="WP_040199835.1">
    <property type="nucleotide sequence ID" value="NZ_CP010311.1"/>
</dbReference>
<dbReference type="InterPro" id="IPR050245">
    <property type="entry name" value="PrsA_foldase"/>
</dbReference>
<proteinExistence type="predicted"/>
<dbReference type="Proteomes" id="UP000035036">
    <property type="component" value="Chromosome"/>
</dbReference>
<dbReference type="Pfam" id="PF13624">
    <property type="entry name" value="SurA_N_3"/>
    <property type="match status" value="1"/>
</dbReference>
<dbReference type="OrthoDB" id="14196at2"/>
<dbReference type="InterPro" id="IPR027304">
    <property type="entry name" value="Trigger_fact/SurA_dom_sf"/>
</dbReference>